<dbReference type="PRINTS" id="PR00095">
    <property type="entry name" value="ANTSNTHASEI"/>
</dbReference>
<dbReference type="InterPro" id="IPR005801">
    <property type="entry name" value="ADC_synthase"/>
</dbReference>
<keyword evidence="3" id="KW-1185">Reference proteome</keyword>
<dbReference type="Gene3D" id="3.60.120.10">
    <property type="entry name" value="Anthranilate synthase"/>
    <property type="match status" value="1"/>
</dbReference>
<dbReference type="InterPro" id="IPR015890">
    <property type="entry name" value="Chorismate_C"/>
</dbReference>
<dbReference type="InterPro" id="IPR005802">
    <property type="entry name" value="ADC_synth_comp_1"/>
</dbReference>
<dbReference type="EMBL" id="JACIEB010000008">
    <property type="protein sequence ID" value="MBB3983316.1"/>
    <property type="molecule type" value="Genomic_DNA"/>
</dbReference>
<dbReference type="Pfam" id="PF00425">
    <property type="entry name" value="Chorismate_bind"/>
    <property type="match status" value="1"/>
</dbReference>
<dbReference type="InterPro" id="IPR019999">
    <property type="entry name" value="Anth_synth_I-like"/>
</dbReference>
<dbReference type="PANTHER" id="PTHR11236">
    <property type="entry name" value="AMINOBENZOATE/ANTHRANILATE SYNTHASE"/>
    <property type="match status" value="1"/>
</dbReference>
<organism evidence="2 3">
    <name type="scientific">Sphingobium fontiphilum</name>
    <dbReference type="NCBI Taxonomy" id="944425"/>
    <lineage>
        <taxon>Bacteria</taxon>
        <taxon>Pseudomonadati</taxon>
        <taxon>Pseudomonadota</taxon>
        <taxon>Alphaproteobacteria</taxon>
        <taxon>Sphingomonadales</taxon>
        <taxon>Sphingomonadaceae</taxon>
        <taxon>Sphingobium</taxon>
    </lineage>
</organism>
<evidence type="ECO:0000259" key="1">
    <source>
        <dbReference type="Pfam" id="PF00425"/>
    </source>
</evidence>
<dbReference type="GO" id="GO:0009396">
    <property type="term" value="P:folic acid-containing compound biosynthetic process"/>
    <property type="evidence" value="ECO:0007669"/>
    <property type="project" value="InterPro"/>
</dbReference>
<accession>A0A7W6DHD4</accession>
<dbReference type="GO" id="GO:0046820">
    <property type="term" value="F:4-amino-4-deoxychorismate synthase activity"/>
    <property type="evidence" value="ECO:0007669"/>
    <property type="project" value="TreeGrafter"/>
</dbReference>
<dbReference type="SUPFAM" id="SSF56322">
    <property type="entry name" value="ADC synthase"/>
    <property type="match status" value="1"/>
</dbReference>
<sequence length="408" mass="43299">MSPPANLFPMPYGDGTLHHRRAPFLLFDDARPVGAAPARLYRDPVGMIVARLPQEVAPALERLAEAVRAGRHAAGYCAYELGFALEPRLEGLASAPTDGDMPLLWFGLFESVELAAASAVPAMLPDAAAAKVNAMTPMVSRADYLTAFGRVQDMIRAGDIYQANLTFPCELAISGDPLALYAAIRGRQQAPHGGIVSTGQGMLLSFSPELFFALGGGRLAARPMKGTATRRADRQEDAAAMAALAADPKQRAENLMIVDLLRNDLSRVSVAGSVKVPDLFRVETYPTVHQMVSDVQSVLRPGLGPVDVLRALFPCGSITGAPKLRAMEVIAAVEPHGRGAYTGAMGWIDPEGDASFNVLIRTLAIGADPTRARIGLGSGVIADSTGPEEWAECLAKARFLTDGWRSEG</sequence>
<comment type="caution">
    <text evidence="2">The sequence shown here is derived from an EMBL/GenBank/DDBJ whole genome shotgun (WGS) entry which is preliminary data.</text>
</comment>
<protein>
    <submittedName>
        <fullName evidence="2">Aminodeoxychorismate synthase component I</fullName>
    </submittedName>
</protein>
<reference evidence="2 3" key="1">
    <citation type="submission" date="2020-08" db="EMBL/GenBank/DDBJ databases">
        <title>Genomic Encyclopedia of Type Strains, Phase IV (KMG-IV): sequencing the most valuable type-strain genomes for metagenomic binning, comparative biology and taxonomic classification.</title>
        <authorList>
            <person name="Goeker M."/>
        </authorList>
    </citation>
    <scope>NUCLEOTIDE SEQUENCE [LARGE SCALE GENOMIC DNA]</scope>
    <source>
        <strain evidence="2 3">DSM 29348</strain>
    </source>
</reference>
<gene>
    <name evidence="2" type="ORF">GGR44_003004</name>
</gene>
<feature type="domain" description="Chorismate-utilising enzyme C-terminal" evidence="1">
    <location>
        <begin position="141"/>
        <end position="396"/>
    </location>
</feature>
<proteinExistence type="predicted"/>
<evidence type="ECO:0000313" key="3">
    <source>
        <dbReference type="Proteomes" id="UP000552757"/>
    </source>
</evidence>
<evidence type="ECO:0000313" key="2">
    <source>
        <dbReference type="EMBL" id="MBB3983316.1"/>
    </source>
</evidence>
<dbReference type="NCBIfam" id="TIGR00553">
    <property type="entry name" value="pabB"/>
    <property type="match status" value="1"/>
</dbReference>
<dbReference type="Proteomes" id="UP000552757">
    <property type="component" value="Unassembled WGS sequence"/>
</dbReference>
<dbReference type="AlphaFoldDB" id="A0A7W6DHD4"/>
<name>A0A7W6DHD4_9SPHN</name>
<dbReference type="GO" id="GO:0000162">
    <property type="term" value="P:L-tryptophan biosynthetic process"/>
    <property type="evidence" value="ECO:0007669"/>
    <property type="project" value="TreeGrafter"/>
</dbReference>
<dbReference type="PANTHER" id="PTHR11236:SF50">
    <property type="entry name" value="AMINODEOXYCHORISMATE SYNTHASE COMPONENT 1"/>
    <property type="match status" value="1"/>
</dbReference>